<sequence length="239" mass="26272">LVDNGLKNPIRSFAYPHGPPPATQGNGPAEARHSPSPPSFDWGLYESFEDTAAGLSHQEQAVQHIAQSLLVSICSIRDSLAPDPEEVERSIEEEEVPEAIFIVDDGEGASVPRKRARASYNVENDAGPPARPFLWLLKAFDVDDVPSVKSMQTVNAAVQKMCGIDTIMYEGKLEFANPKVRPHLSVYPEDSGLELSEARQGSRWLHEVPNGQTTPMALIGNQDYFIYEPAMPSVGNFTW</sequence>
<name>A0A409WEL9_9AGAR</name>
<feature type="region of interest" description="Disordered" evidence="1">
    <location>
        <begin position="10"/>
        <end position="39"/>
    </location>
</feature>
<dbReference type="Proteomes" id="UP000284706">
    <property type="component" value="Unassembled WGS sequence"/>
</dbReference>
<dbReference type="EMBL" id="NHYE01005100">
    <property type="protein sequence ID" value="PPQ76947.1"/>
    <property type="molecule type" value="Genomic_DNA"/>
</dbReference>
<proteinExistence type="predicted"/>
<organism evidence="2 3">
    <name type="scientific">Gymnopilus dilepis</name>
    <dbReference type="NCBI Taxonomy" id="231916"/>
    <lineage>
        <taxon>Eukaryota</taxon>
        <taxon>Fungi</taxon>
        <taxon>Dikarya</taxon>
        <taxon>Basidiomycota</taxon>
        <taxon>Agaricomycotina</taxon>
        <taxon>Agaricomycetes</taxon>
        <taxon>Agaricomycetidae</taxon>
        <taxon>Agaricales</taxon>
        <taxon>Agaricineae</taxon>
        <taxon>Hymenogastraceae</taxon>
        <taxon>Gymnopilus</taxon>
    </lineage>
</organism>
<comment type="caution">
    <text evidence="2">The sequence shown here is derived from an EMBL/GenBank/DDBJ whole genome shotgun (WGS) entry which is preliminary data.</text>
</comment>
<dbReference type="InParanoid" id="A0A409WEL9"/>
<evidence type="ECO:0000256" key="1">
    <source>
        <dbReference type="SAM" id="MobiDB-lite"/>
    </source>
</evidence>
<feature type="non-terminal residue" evidence="2">
    <location>
        <position position="1"/>
    </location>
</feature>
<evidence type="ECO:0000313" key="2">
    <source>
        <dbReference type="EMBL" id="PPQ76947.1"/>
    </source>
</evidence>
<accession>A0A409WEL9</accession>
<keyword evidence="3" id="KW-1185">Reference proteome</keyword>
<reference evidence="2 3" key="1">
    <citation type="journal article" date="2018" name="Evol. Lett.">
        <title>Horizontal gene cluster transfer increased hallucinogenic mushroom diversity.</title>
        <authorList>
            <person name="Reynolds H.T."/>
            <person name="Vijayakumar V."/>
            <person name="Gluck-Thaler E."/>
            <person name="Korotkin H.B."/>
            <person name="Matheny P.B."/>
            <person name="Slot J.C."/>
        </authorList>
    </citation>
    <scope>NUCLEOTIDE SEQUENCE [LARGE SCALE GENOMIC DNA]</scope>
    <source>
        <strain evidence="2 3">SRW20</strain>
    </source>
</reference>
<dbReference type="STRING" id="231916.A0A409WEL9"/>
<dbReference type="AlphaFoldDB" id="A0A409WEL9"/>
<evidence type="ECO:0000313" key="3">
    <source>
        <dbReference type="Proteomes" id="UP000284706"/>
    </source>
</evidence>
<gene>
    <name evidence="2" type="ORF">CVT26_007944</name>
</gene>
<dbReference type="OrthoDB" id="2881727at2759"/>
<protein>
    <submittedName>
        <fullName evidence="2">Uncharacterized protein</fullName>
    </submittedName>
</protein>